<keyword evidence="1" id="KW-0805">Transcription regulation</keyword>
<evidence type="ECO:0000256" key="3">
    <source>
        <dbReference type="ARBA" id="ARBA00023163"/>
    </source>
</evidence>
<sequence>MRSKGFDGMVCSIAGVMAAIGDRWGLLILRDLVFGLSRYDDLRRSSGVTNATLSDRLKHLEANGLIERRRYQMNPERFEYLLTTSGRQIAPIMVLLSKIGDRLNLSGAAAPPLKFVNRRTGADVQWTFTDLSTGEPVAGQDIAIEEGPGADDLMRWRLSHTDRRYEGGDPKSALVGSNSRTKPAANVPSTLPARRLKGKS</sequence>
<evidence type="ECO:0000313" key="7">
    <source>
        <dbReference type="Proteomes" id="UP000194151"/>
    </source>
</evidence>
<dbReference type="STRING" id="1416806.CAL12_16835"/>
<dbReference type="AlphaFoldDB" id="A0A1W6YMQ2"/>
<dbReference type="OrthoDB" id="9807069at2"/>
<evidence type="ECO:0000259" key="5">
    <source>
        <dbReference type="PROSITE" id="PS51118"/>
    </source>
</evidence>
<feature type="region of interest" description="Disordered" evidence="4">
    <location>
        <begin position="163"/>
        <end position="200"/>
    </location>
</feature>
<dbReference type="InterPro" id="IPR036390">
    <property type="entry name" value="WH_DNA-bd_sf"/>
</dbReference>
<evidence type="ECO:0000313" key="6">
    <source>
        <dbReference type="EMBL" id="ARP82318.1"/>
    </source>
</evidence>
<dbReference type="Gene3D" id="1.10.10.10">
    <property type="entry name" value="Winged helix-like DNA-binding domain superfamily/Winged helix DNA-binding domain"/>
    <property type="match status" value="1"/>
</dbReference>
<dbReference type="Proteomes" id="UP000194151">
    <property type="component" value="Chromosome"/>
</dbReference>
<organism evidence="6 7">
    <name type="scientific">Bordetella genomosp. 8</name>
    <dbReference type="NCBI Taxonomy" id="1416806"/>
    <lineage>
        <taxon>Bacteria</taxon>
        <taxon>Pseudomonadati</taxon>
        <taxon>Pseudomonadota</taxon>
        <taxon>Betaproteobacteria</taxon>
        <taxon>Burkholderiales</taxon>
        <taxon>Alcaligenaceae</taxon>
        <taxon>Bordetella</taxon>
    </lineage>
</organism>
<dbReference type="PROSITE" id="PS51118">
    <property type="entry name" value="HTH_HXLR"/>
    <property type="match status" value="1"/>
</dbReference>
<dbReference type="RefSeq" id="WP_086065689.1">
    <property type="nucleotide sequence ID" value="NZ_CP021108.1"/>
</dbReference>
<dbReference type="PANTHER" id="PTHR33204:SF18">
    <property type="entry name" value="TRANSCRIPTIONAL REGULATORY PROTEIN"/>
    <property type="match status" value="1"/>
</dbReference>
<protein>
    <submittedName>
        <fullName evidence="6">MarR family transcriptional regulator</fullName>
    </submittedName>
</protein>
<keyword evidence="3" id="KW-0804">Transcription</keyword>
<feature type="domain" description="HTH hxlR-type" evidence="5">
    <location>
        <begin position="11"/>
        <end position="108"/>
    </location>
</feature>
<evidence type="ECO:0000256" key="4">
    <source>
        <dbReference type="SAM" id="MobiDB-lite"/>
    </source>
</evidence>
<dbReference type="EMBL" id="CP021108">
    <property type="protein sequence ID" value="ARP82318.1"/>
    <property type="molecule type" value="Genomic_DNA"/>
</dbReference>
<dbReference type="GO" id="GO:0003677">
    <property type="term" value="F:DNA binding"/>
    <property type="evidence" value="ECO:0007669"/>
    <property type="project" value="UniProtKB-KW"/>
</dbReference>
<dbReference type="Pfam" id="PF01638">
    <property type="entry name" value="HxlR"/>
    <property type="match status" value="1"/>
</dbReference>
<keyword evidence="7" id="KW-1185">Reference proteome</keyword>
<evidence type="ECO:0000256" key="1">
    <source>
        <dbReference type="ARBA" id="ARBA00023015"/>
    </source>
</evidence>
<gene>
    <name evidence="6" type="ORF">CAL12_16835</name>
</gene>
<dbReference type="PANTHER" id="PTHR33204">
    <property type="entry name" value="TRANSCRIPTIONAL REGULATOR, MARR FAMILY"/>
    <property type="match status" value="1"/>
</dbReference>
<dbReference type="SUPFAM" id="SSF46785">
    <property type="entry name" value="Winged helix' DNA-binding domain"/>
    <property type="match status" value="1"/>
</dbReference>
<reference evidence="6 7" key="1">
    <citation type="submission" date="2017-05" db="EMBL/GenBank/DDBJ databases">
        <title>Complete and WGS of Bordetella genogroups.</title>
        <authorList>
            <person name="Spilker T."/>
            <person name="LiPuma J."/>
        </authorList>
    </citation>
    <scope>NUCLEOTIDE SEQUENCE [LARGE SCALE GENOMIC DNA]</scope>
    <source>
        <strain evidence="6 7">AU19157</strain>
    </source>
</reference>
<dbReference type="KEGG" id="bgv:CAL12_16835"/>
<accession>A0A1W6YMQ2</accession>
<dbReference type="InterPro" id="IPR002577">
    <property type="entry name" value="HTH_HxlR"/>
</dbReference>
<proteinExistence type="predicted"/>
<keyword evidence="2" id="KW-0238">DNA-binding</keyword>
<name>A0A1W6YMQ2_9BORD</name>
<dbReference type="InterPro" id="IPR036388">
    <property type="entry name" value="WH-like_DNA-bd_sf"/>
</dbReference>
<evidence type="ECO:0000256" key="2">
    <source>
        <dbReference type="ARBA" id="ARBA00023125"/>
    </source>
</evidence>